<evidence type="ECO:0000259" key="1">
    <source>
        <dbReference type="Pfam" id="PF12728"/>
    </source>
</evidence>
<keyword evidence="3" id="KW-1185">Reference proteome</keyword>
<dbReference type="SUPFAM" id="SSF46955">
    <property type="entry name" value="Putative DNA-binding domain"/>
    <property type="match status" value="1"/>
</dbReference>
<sequence>MTTPMLLTPQVAAERLGISTRQLRDLTDEGQLRWINIGLGRKRPTRRYTEADLEAFIEERAAKCRSTREQDKRLIPTTSSYAVVDFRAILAQKTAARRSGSKPSGKKKPS</sequence>
<organism evidence="2 3">
    <name type="scientific">Mycoplana rhizolycopersici</name>
    <dbReference type="NCBI Taxonomy" id="2746702"/>
    <lineage>
        <taxon>Bacteria</taxon>
        <taxon>Pseudomonadati</taxon>
        <taxon>Pseudomonadota</taxon>
        <taxon>Alphaproteobacteria</taxon>
        <taxon>Hyphomicrobiales</taxon>
        <taxon>Rhizobiaceae</taxon>
        <taxon>Mycoplana</taxon>
    </lineage>
</organism>
<dbReference type="InterPro" id="IPR041657">
    <property type="entry name" value="HTH_17"/>
</dbReference>
<comment type="caution">
    <text evidence="2">The sequence shown here is derived from an EMBL/GenBank/DDBJ whole genome shotgun (WGS) entry which is preliminary data.</text>
</comment>
<gene>
    <name evidence="2" type="ORF">HV823_04405</name>
</gene>
<evidence type="ECO:0000313" key="2">
    <source>
        <dbReference type="EMBL" id="NVP54494.1"/>
    </source>
</evidence>
<feature type="domain" description="Helix-turn-helix" evidence="1">
    <location>
        <begin position="6"/>
        <end position="60"/>
    </location>
</feature>
<protein>
    <submittedName>
        <fullName evidence="2">Helix-turn-helix domain-containing protein</fullName>
    </submittedName>
</protein>
<dbReference type="Proteomes" id="UP000659172">
    <property type="component" value="Unassembled WGS sequence"/>
</dbReference>
<reference evidence="2 3" key="1">
    <citation type="submission" date="2020-06" db="EMBL/GenBank/DDBJ databases">
        <title>Rhizobium sp.nov. isolated from the tomato plant.</title>
        <authorList>
            <person name="Thin K.K."/>
            <person name="Zhang X."/>
            <person name="He S."/>
        </authorList>
    </citation>
    <scope>NUCLEOTIDE SEQUENCE [LARGE SCALE GENOMIC DNA]</scope>
    <source>
        <strain evidence="2 3">DBTS2</strain>
    </source>
</reference>
<dbReference type="EMBL" id="JABXYK010000002">
    <property type="protein sequence ID" value="NVP54494.1"/>
    <property type="molecule type" value="Genomic_DNA"/>
</dbReference>
<accession>A0ABX2QDJ4</accession>
<proteinExistence type="predicted"/>
<dbReference type="Pfam" id="PF12728">
    <property type="entry name" value="HTH_17"/>
    <property type="match status" value="1"/>
</dbReference>
<dbReference type="InterPro" id="IPR009061">
    <property type="entry name" value="DNA-bd_dom_put_sf"/>
</dbReference>
<evidence type="ECO:0000313" key="3">
    <source>
        <dbReference type="Proteomes" id="UP000659172"/>
    </source>
</evidence>
<name>A0ABX2QDJ4_9HYPH</name>